<dbReference type="GeneID" id="116303134"/>
<feature type="transmembrane region" description="Helical" evidence="9">
    <location>
        <begin position="311"/>
        <end position="336"/>
    </location>
</feature>
<proteinExistence type="inferred from homology"/>
<keyword evidence="3 9" id="KW-1133">Transmembrane helix</keyword>
<evidence type="ECO:0000259" key="10">
    <source>
        <dbReference type="PROSITE" id="PS50262"/>
    </source>
</evidence>
<feature type="transmembrane region" description="Helical" evidence="9">
    <location>
        <begin position="42"/>
        <end position="64"/>
    </location>
</feature>
<dbReference type="CDD" id="cd00637">
    <property type="entry name" value="7tm_classA_rhodopsin-like"/>
    <property type="match status" value="1"/>
</dbReference>
<organism evidence="11 12">
    <name type="scientific">Actinia tenebrosa</name>
    <name type="common">Australian red waratah sea anemone</name>
    <dbReference type="NCBI Taxonomy" id="6105"/>
    <lineage>
        <taxon>Eukaryota</taxon>
        <taxon>Metazoa</taxon>
        <taxon>Cnidaria</taxon>
        <taxon>Anthozoa</taxon>
        <taxon>Hexacorallia</taxon>
        <taxon>Actiniaria</taxon>
        <taxon>Actiniidae</taxon>
        <taxon>Actinia</taxon>
    </lineage>
</organism>
<dbReference type="InParanoid" id="A0A6P8IN52"/>
<keyword evidence="2 8" id="KW-0812">Transmembrane</keyword>
<dbReference type="Proteomes" id="UP000515163">
    <property type="component" value="Unplaced"/>
</dbReference>
<comment type="subcellular location">
    <subcellularLocation>
        <location evidence="1">Membrane</location>
        <topology evidence="1">Multi-pass membrane protein</topology>
    </subcellularLocation>
</comment>
<dbReference type="GO" id="GO:0016020">
    <property type="term" value="C:membrane"/>
    <property type="evidence" value="ECO:0007669"/>
    <property type="project" value="UniProtKB-SubCell"/>
</dbReference>
<dbReference type="PROSITE" id="PS00237">
    <property type="entry name" value="G_PROTEIN_RECEP_F1_1"/>
    <property type="match status" value="1"/>
</dbReference>
<dbReference type="GO" id="GO:0004930">
    <property type="term" value="F:G protein-coupled receptor activity"/>
    <property type="evidence" value="ECO:0007669"/>
    <property type="project" value="UniProtKB-KW"/>
</dbReference>
<dbReference type="FunCoup" id="A0A6P8IN52">
    <property type="interactions" value="1088"/>
</dbReference>
<dbReference type="PANTHER" id="PTHR24243:SF208">
    <property type="entry name" value="PYROKININ-1 RECEPTOR"/>
    <property type="match status" value="1"/>
</dbReference>
<evidence type="ECO:0000313" key="11">
    <source>
        <dbReference type="Proteomes" id="UP000515163"/>
    </source>
</evidence>
<feature type="domain" description="G-protein coupled receptors family 1 profile" evidence="10">
    <location>
        <begin position="55"/>
        <end position="333"/>
    </location>
</feature>
<name>A0A6P8IN52_ACTTE</name>
<gene>
    <name evidence="12" type="primary">LOC116303134</name>
</gene>
<dbReference type="OrthoDB" id="5963140at2759"/>
<evidence type="ECO:0000256" key="3">
    <source>
        <dbReference type="ARBA" id="ARBA00022989"/>
    </source>
</evidence>
<evidence type="ECO:0000256" key="6">
    <source>
        <dbReference type="ARBA" id="ARBA00023170"/>
    </source>
</evidence>
<keyword evidence="11" id="KW-1185">Reference proteome</keyword>
<comment type="similarity">
    <text evidence="8">Belongs to the G-protein coupled receptor 1 family.</text>
</comment>
<keyword evidence="5 9" id="KW-0472">Membrane</keyword>
<dbReference type="Gene3D" id="1.20.1070.10">
    <property type="entry name" value="Rhodopsin 7-helix transmembrane proteins"/>
    <property type="match status" value="1"/>
</dbReference>
<feature type="transmembrane region" description="Helical" evidence="9">
    <location>
        <begin position="210"/>
        <end position="233"/>
    </location>
</feature>
<evidence type="ECO:0000256" key="2">
    <source>
        <dbReference type="ARBA" id="ARBA00022692"/>
    </source>
</evidence>
<evidence type="ECO:0000256" key="4">
    <source>
        <dbReference type="ARBA" id="ARBA00023040"/>
    </source>
</evidence>
<reference evidence="12" key="1">
    <citation type="submission" date="2025-08" db="UniProtKB">
        <authorList>
            <consortium name="RefSeq"/>
        </authorList>
    </citation>
    <scope>IDENTIFICATION</scope>
    <source>
        <tissue evidence="12">Tentacle</tissue>
    </source>
</reference>
<evidence type="ECO:0000256" key="7">
    <source>
        <dbReference type="ARBA" id="ARBA00023224"/>
    </source>
</evidence>
<evidence type="ECO:0000256" key="9">
    <source>
        <dbReference type="SAM" id="Phobius"/>
    </source>
</evidence>
<dbReference type="SUPFAM" id="SSF81321">
    <property type="entry name" value="Family A G protein-coupled receptor-like"/>
    <property type="match status" value="1"/>
</dbReference>
<feature type="transmembrane region" description="Helical" evidence="9">
    <location>
        <begin position="157"/>
        <end position="177"/>
    </location>
</feature>
<keyword evidence="6 8" id="KW-0675">Receptor</keyword>
<keyword evidence="7 8" id="KW-0807">Transducer</keyword>
<feature type="transmembrane region" description="Helical" evidence="9">
    <location>
        <begin position="277"/>
        <end position="299"/>
    </location>
</feature>
<accession>A0A6P8IN52</accession>
<dbReference type="AlphaFoldDB" id="A0A6P8IN52"/>
<dbReference type="KEGG" id="aten:116303134"/>
<dbReference type="InterPro" id="IPR017452">
    <property type="entry name" value="GPCR_Rhodpsn_7TM"/>
</dbReference>
<evidence type="ECO:0000313" key="12">
    <source>
        <dbReference type="RefSeq" id="XP_031568471.1"/>
    </source>
</evidence>
<feature type="transmembrane region" description="Helical" evidence="9">
    <location>
        <begin position="76"/>
        <end position="95"/>
    </location>
</feature>
<dbReference type="InterPro" id="IPR000276">
    <property type="entry name" value="GPCR_Rhodpsn"/>
</dbReference>
<dbReference type="PRINTS" id="PR00237">
    <property type="entry name" value="GPCRRHODOPSN"/>
</dbReference>
<evidence type="ECO:0000256" key="1">
    <source>
        <dbReference type="ARBA" id="ARBA00004141"/>
    </source>
</evidence>
<dbReference type="PROSITE" id="PS50262">
    <property type="entry name" value="G_PROTEIN_RECEP_F1_2"/>
    <property type="match status" value="1"/>
</dbReference>
<feature type="transmembrane region" description="Helical" evidence="9">
    <location>
        <begin position="115"/>
        <end position="136"/>
    </location>
</feature>
<evidence type="ECO:0000256" key="5">
    <source>
        <dbReference type="ARBA" id="ARBA00023136"/>
    </source>
</evidence>
<dbReference type="PANTHER" id="PTHR24243">
    <property type="entry name" value="G-PROTEIN COUPLED RECEPTOR"/>
    <property type="match status" value="1"/>
</dbReference>
<keyword evidence="4 8" id="KW-0297">G-protein coupled receptor</keyword>
<dbReference type="RefSeq" id="XP_031568471.1">
    <property type="nucleotide sequence ID" value="XM_031712611.1"/>
</dbReference>
<protein>
    <submittedName>
        <fullName evidence="12">Blue-sensitive opsin-like</fullName>
    </submittedName>
</protein>
<dbReference type="Pfam" id="PF00001">
    <property type="entry name" value="7tm_1"/>
    <property type="match status" value="1"/>
</dbReference>
<sequence>MQPWNEDAFVNKLFPKERQNDINTSCSTRYVYESNEIRITRLAAQSFLVFAGVLFNIIICVLNLKHSNINAAIRVYLRNMAVADIGVLLIGFLFAVAKEQEGTSKWVLGGVACRYIYPVTDMFYAVTVWTVVAIAVERCHIMKGDSGSWNSGPSRGLRTVLILWFTAFFAISVPLFFASNYKSSCGRRYCFIRWPTASDGNNIPPKIHSLFLLFVIVILPVVVILVSCCRLAFGYRHSSGVCNPDRDSMRQRLRSDNSENSEQDEVRHHECDDAKRFLTPLVILLVISTIPMLVLRTIFIFSSQKLTLENYLVLLNISIMLTVCNSAVRPFVYYVVSQDVRDGFSLLVNRVKRRLRMCCRKHDETTIPLQDNVAITRHSCYKETTL</sequence>
<evidence type="ECO:0000256" key="8">
    <source>
        <dbReference type="RuleBase" id="RU000688"/>
    </source>
</evidence>